<dbReference type="AlphaFoldDB" id="A0A7X1E3J4"/>
<dbReference type="Gene3D" id="6.10.250.690">
    <property type="match status" value="1"/>
</dbReference>
<dbReference type="InterPro" id="IPR004358">
    <property type="entry name" value="Sig_transdc_His_kin-like_C"/>
</dbReference>
<dbReference type="Pfam" id="PF00072">
    <property type="entry name" value="Response_reg"/>
    <property type="match status" value="1"/>
</dbReference>
<dbReference type="Gene3D" id="3.40.50.2300">
    <property type="match status" value="1"/>
</dbReference>
<dbReference type="InterPro" id="IPR001789">
    <property type="entry name" value="Sig_transdc_resp-reg_receiver"/>
</dbReference>
<evidence type="ECO:0000256" key="6">
    <source>
        <dbReference type="ARBA" id="ARBA00023125"/>
    </source>
</evidence>
<dbReference type="PROSITE" id="PS50109">
    <property type="entry name" value="HIS_KIN"/>
    <property type="match status" value="1"/>
</dbReference>
<dbReference type="SMART" id="SM00387">
    <property type="entry name" value="HATPase_c"/>
    <property type="match status" value="1"/>
</dbReference>
<dbReference type="GO" id="GO:0000155">
    <property type="term" value="F:phosphorelay sensor kinase activity"/>
    <property type="evidence" value="ECO:0007669"/>
    <property type="project" value="InterPro"/>
</dbReference>
<dbReference type="Pfam" id="PF02518">
    <property type="entry name" value="HATPase_c"/>
    <property type="match status" value="1"/>
</dbReference>
<reference evidence="11 12" key="1">
    <citation type="submission" date="2020-07" db="EMBL/GenBank/DDBJ databases">
        <authorList>
            <person name="Feng X."/>
        </authorList>
    </citation>
    <scope>NUCLEOTIDE SEQUENCE [LARGE SCALE GENOMIC DNA]</scope>
    <source>
        <strain evidence="11 12">JCM14086</strain>
    </source>
</reference>
<keyword evidence="7" id="KW-0804">Transcription</keyword>
<sequence length="373" mass="41522">MKAKNKILIVDDEPVNVKVLQRKLEKAGYEVRMATNGFECLDRVEESRPDIILLDIMMPDMDGVETCRRLKQNPKTETIPVIFVTAKMDRHDKISGLETGAIDYITKPIDMEETLARVRTHLRLETMHEENIELQQRLGEARRTAAIGSMTQGIAHNLNNLLGVVVGYLDLLKLRMNQPEKLEKGIASMEKAVKRMVNLVRQLSSMVTDEPVARIKADPAECVANVVNRATRQSEGRVQTVSIENNLPEDFQTFTSLETIETCVEHLIRNGIESYPEGTPAEDRPIRVSLNLLEEDGENEVEIRVSDRGEGIHPSVRDNLFDPFISTKNSVGRGFGLTVVKHSISHIGGGVTIGANPSGQGTSAVLRIPVETE</sequence>
<comment type="catalytic activity">
    <reaction evidence="1">
        <text>ATP + protein L-histidine = ADP + protein N-phospho-L-histidine.</text>
        <dbReference type="EC" id="2.7.13.3"/>
    </reaction>
</comment>
<feature type="domain" description="Response regulatory" evidence="10">
    <location>
        <begin position="6"/>
        <end position="122"/>
    </location>
</feature>
<dbReference type="PRINTS" id="PR00344">
    <property type="entry name" value="BCTRLSENSOR"/>
</dbReference>
<evidence type="ECO:0000256" key="7">
    <source>
        <dbReference type="ARBA" id="ARBA00023163"/>
    </source>
</evidence>
<dbReference type="InterPro" id="IPR003661">
    <property type="entry name" value="HisK_dim/P_dom"/>
</dbReference>
<dbReference type="Gene3D" id="1.10.287.130">
    <property type="match status" value="1"/>
</dbReference>
<dbReference type="FunFam" id="3.40.50.2300:FF:000001">
    <property type="entry name" value="DNA-binding response regulator PhoB"/>
    <property type="match status" value="1"/>
</dbReference>
<evidence type="ECO:0000256" key="3">
    <source>
        <dbReference type="ARBA" id="ARBA00022553"/>
    </source>
</evidence>
<dbReference type="PANTHER" id="PTHR43547">
    <property type="entry name" value="TWO-COMPONENT HISTIDINE KINASE"/>
    <property type="match status" value="1"/>
</dbReference>
<dbReference type="InterPro" id="IPR036097">
    <property type="entry name" value="HisK_dim/P_sf"/>
</dbReference>
<dbReference type="Gene3D" id="3.30.565.10">
    <property type="entry name" value="Histidine kinase-like ATPase, C-terminal domain"/>
    <property type="match status" value="1"/>
</dbReference>
<protein>
    <recommendedName>
        <fullName evidence="2">histidine kinase</fullName>
        <ecNumber evidence="2">2.7.13.3</ecNumber>
    </recommendedName>
</protein>
<accession>A0A7X1E3J4</accession>
<dbReference type="SUPFAM" id="SSF52172">
    <property type="entry name" value="CheY-like"/>
    <property type="match status" value="1"/>
</dbReference>
<comment type="caution">
    <text evidence="11">The sequence shown here is derived from an EMBL/GenBank/DDBJ whole genome shotgun (WGS) entry which is preliminary data.</text>
</comment>
<organism evidence="11 12">
    <name type="scientific">Puniceicoccus vermicola</name>
    <dbReference type="NCBI Taxonomy" id="388746"/>
    <lineage>
        <taxon>Bacteria</taxon>
        <taxon>Pseudomonadati</taxon>
        <taxon>Verrucomicrobiota</taxon>
        <taxon>Opitutia</taxon>
        <taxon>Puniceicoccales</taxon>
        <taxon>Puniceicoccaceae</taxon>
        <taxon>Puniceicoccus</taxon>
    </lineage>
</organism>
<evidence type="ECO:0000313" key="11">
    <source>
        <dbReference type="EMBL" id="MBC2601550.1"/>
    </source>
</evidence>
<keyword evidence="3 8" id="KW-0597">Phosphoprotein</keyword>
<proteinExistence type="predicted"/>
<dbReference type="CDD" id="cd17538">
    <property type="entry name" value="REC_D1_PleD-like"/>
    <property type="match status" value="1"/>
</dbReference>
<dbReference type="InterPro" id="IPR005467">
    <property type="entry name" value="His_kinase_dom"/>
</dbReference>
<evidence type="ECO:0000259" key="10">
    <source>
        <dbReference type="PROSITE" id="PS50110"/>
    </source>
</evidence>
<dbReference type="Proteomes" id="UP000525652">
    <property type="component" value="Unassembled WGS sequence"/>
</dbReference>
<dbReference type="InterPro" id="IPR011006">
    <property type="entry name" value="CheY-like_superfamily"/>
</dbReference>
<dbReference type="InterPro" id="IPR036890">
    <property type="entry name" value="HATPase_C_sf"/>
</dbReference>
<dbReference type="GO" id="GO:0003677">
    <property type="term" value="F:DNA binding"/>
    <property type="evidence" value="ECO:0007669"/>
    <property type="project" value="UniProtKB-KW"/>
</dbReference>
<keyword evidence="5" id="KW-0805">Transcription regulation</keyword>
<dbReference type="EMBL" id="JACHVA010000053">
    <property type="protein sequence ID" value="MBC2601550.1"/>
    <property type="molecule type" value="Genomic_DNA"/>
</dbReference>
<evidence type="ECO:0000256" key="8">
    <source>
        <dbReference type="PROSITE-ProRule" id="PRU00169"/>
    </source>
</evidence>
<dbReference type="InterPro" id="IPR003594">
    <property type="entry name" value="HATPase_dom"/>
</dbReference>
<evidence type="ECO:0000256" key="5">
    <source>
        <dbReference type="ARBA" id="ARBA00023015"/>
    </source>
</evidence>
<keyword evidence="12" id="KW-1185">Reference proteome</keyword>
<dbReference type="CDD" id="cd00082">
    <property type="entry name" value="HisKA"/>
    <property type="match status" value="1"/>
</dbReference>
<evidence type="ECO:0000256" key="4">
    <source>
        <dbReference type="ARBA" id="ARBA00023012"/>
    </source>
</evidence>
<feature type="domain" description="Histidine kinase" evidence="9">
    <location>
        <begin position="153"/>
        <end position="372"/>
    </location>
</feature>
<dbReference type="Pfam" id="PF00512">
    <property type="entry name" value="HisKA"/>
    <property type="match status" value="1"/>
</dbReference>
<dbReference type="EC" id="2.7.13.3" evidence="2"/>
<gene>
    <name evidence="11" type="ORF">H5P30_07135</name>
</gene>
<dbReference type="SUPFAM" id="SSF55874">
    <property type="entry name" value="ATPase domain of HSP90 chaperone/DNA topoisomerase II/histidine kinase"/>
    <property type="match status" value="1"/>
</dbReference>
<evidence type="ECO:0000256" key="2">
    <source>
        <dbReference type="ARBA" id="ARBA00012438"/>
    </source>
</evidence>
<evidence type="ECO:0000259" key="9">
    <source>
        <dbReference type="PROSITE" id="PS50109"/>
    </source>
</evidence>
<keyword evidence="6" id="KW-0238">DNA-binding</keyword>
<evidence type="ECO:0000256" key="1">
    <source>
        <dbReference type="ARBA" id="ARBA00000085"/>
    </source>
</evidence>
<dbReference type="PANTHER" id="PTHR43547:SF2">
    <property type="entry name" value="HYBRID SIGNAL TRANSDUCTION HISTIDINE KINASE C"/>
    <property type="match status" value="1"/>
</dbReference>
<evidence type="ECO:0000313" key="12">
    <source>
        <dbReference type="Proteomes" id="UP000525652"/>
    </source>
</evidence>
<feature type="modified residue" description="4-aspartylphosphate" evidence="8">
    <location>
        <position position="55"/>
    </location>
</feature>
<name>A0A7X1E3J4_9BACT</name>
<keyword evidence="4" id="KW-0902">Two-component regulatory system</keyword>
<dbReference type="PROSITE" id="PS50110">
    <property type="entry name" value="RESPONSE_REGULATORY"/>
    <property type="match status" value="1"/>
</dbReference>
<dbReference type="SUPFAM" id="SSF47384">
    <property type="entry name" value="Homodimeric domain of signal transducing histidine kinase"/>
    <property type="match status" value="1"/>
</dbReference>
<dbReference type="RefSeq" id="WP_185692259.1">
    <property type="nucleotide sequence ID" value="NZ_JACHVA010000053.1"/>
</dbReference>
<dbReference type="SMART" id="SM00448">
    <property type="entry name" value="REC"/>
    <property type="match status" value="1"/>
</dbReference>